<dbReference type="CDD" id="cd12148">
    <property type="entry name" value="fungal_TF_MHR"/>
    <property type="match status" value="1"/>
</dbReference>
<dbReference type="Proteomes" id="UP001201262">
    <property type="component" value="Unassembled WGS sequence"/>
</dbReference>
<evidence type="ECO:0000256" key="1">
    <source>
        <dbReference type="ARBA" id="ARBA00004123"/>
    </source>
</evidence>
<dbReference type="RefSeq" id="XP_046070621.1">
    <property type="nucleotide sequence ID" value="XM_046219096.1"/>
</dbReference>
<dbReference type="AlphaFoldDB" id="A0AAD4KLP9"/>
<evidence type="ECO:0000259" key="9">
    <source>
        <dbReference type="SMART" id="SM00906"/>
    </source>
</evidence>
<evidence type="ECO:0000313" key="10">
    <source>
        <dbReference type="EMBL" id="KAH8695479.1"/>
    </source>
</evidence>
<evidence type="ECO:0000256" key="2">
    <source>
        <dbReference type="ARBA" id="ARBA00022723"/>
    </source>
</evidence>
<accession>A0AAD4KLP9</accession>
<keyword evidence="5" id="KW-0238">DNA-binding</keyword>
<feature type="domain" description="Xylanolytic transcriptional activator regulatory" evidence="9">
    <location>
        <begin position="346"/>
        <end position="420"/>
    </location>
</feature>
<dbReference type="GO" id="GO:0000981">
    <property type="term" value="F:DNA-binding transcription factor activity, RNA polymerase II-specific"/>
    <property type="evidence" value="ECO:0007669"/>
    <property type="project" value="TreeGrafter"/>
</dbReference>
<dbReference type="GO" id="GO:0045944">
    <property type="term" value="P:positive regulation of transcription by RNA polymerase II"/>
    <property type="evidence" value="ECO:0007669"/>
    <property type="project" value="TreeGrafter"/>
</dbReference>
<keyword evidence="11" id="KW-1185">Reference proteome</keyword>
<evidence type="ECO:0000256" key="5">
    <source>
        <dbReference type="ARBA" id="ARBA00023125"/>
    </source>
</evidence>
<evidence type="ECO:0000256" key="6">
    <source>
        <dbReference type="ARBA" id="ARBA00023163"/>
    </source>
</evidence>
<evidence type="ECO:0000313" key="11">
    <source>
        <dbReference type="Proteomes" id="UP001201262"/>
    </source>
</evidence>
<evidence type="ECO:0000256" key="4">
    <source>
        <dbReference type="ARBA" id="ARBA00023015"/>
    </source>
</evidence>
<dbReference type="GO" id="GO:0043565">
    <property type="term" value="F:sequence-specific DNA binding"/>
    <property type="evidence" value="ECO:0007669"/>
    <property type="project" value="TreeGrafter"/>
</dbReference>
<keyword evidence="2" id="KW-0479">Metal-binding</keyword>
<proteinExistence type="predicted"/>
<dbReference type="InterPro" id="IPR007219">
    <property type="entry name" value="XnlR_reg_dom"/>
</dbReference>
<gene>
    <name evidence="10" type="ORF">BGW36DRAFT_409056</name>
</gene>
<dbReference type="PANTHER" id="PTHR47782">
    <property type="entry name" value="ZN(II)2CYS6 TRANSCRIPTION FACTOR (EUROFUNG)-RELATED"/>
    <property type="match status" value="1"/>
</dbReference>
<dbReference type="Pfam" id="PF04082">
    <property type="entry name" value="Fungal_trans"/>
    <property type="match status" value="1"/>
</dbReference>
<dbReference type="PANTHER" id="PTHR47782:SF1">
    <property type="entry name" value="PYRIMIDINE PATHWAY REGULATORY PROTEIN 1"/>
    <property type="match status" value="1"/>
</dbReference>
<name>A0AAD4KLP9_9EURO</name>
<dbReference type="GO" id="GO:0005634">
    <property type="term" value="C:nucleus"/>
    <property type="evidence" value="ECO:0007669"/>
    <property type="project" value="UniProtKB-SubCell"/>
</dbReference>
<dbReference type="GeneID" id="70249383"/>
<feature type="region of interest" description="Disordered" evidence="8">
    <location>
        <begin position="76"/>
        <end position="100"/>
    </location>
</feature>
<keyword evidence="7" id="KW-0539">Nucleus</keyword>
<reference evidence="10" key="1">
    <citation type="submission" date="2021-12" db="EMBL/GenBank/DDBJ databases">
        <title>Convergent genome expansion in fungi linked to evolution of root-endophyte symbiosis.</title>
        <authorList>
            <consortium name="DOE Joint Genome Institute"/>
            <person name="Ke Y.-H."/>
            <person name="Bonito G."/>
            <person name="Liao H.-L."/>
            <person name="Looney B."/>
            <person name="Rojas-Flechas A."/>
            <person name="Nash J."/>
            <person name="Hameed K."/>
            <person name="Schadt C."/>
            <person name="Martin F."/>
            <person name="Crous P.W."/>
            <person name="Miettinen O."/>
            <person name="Magnuson J.K."/>
            <person name="Labbe J."/>
            <person name="Jacobson D."/>
            <person name="Doktycz M.J."/>
            <person name="Veneault-Fourrey C."/>
            <person name="Kuo A."/>
            <person name="Mondo S."/>
            <person name="Calhoun S."/>
            <person name="Riley R."/>
            <person name="Ohm R."/>
            <person name="LaButti K."/>
            <person name="Andreopoulos B."/>
            <person name="Pangilinan J."/>
            <person name="Nolan M."/>
            <person name="Tritt A."/>
            <person name="Clum A."/>
            <person name="Lipzen A."/>
            <person name="Daum C."/>
            <person name="Barry K."/>
            <person name="Grigoriev I.V."/>
            <person name="Vilgalys R."/>
        </authorList>
    </citation>
    <scope>NUCLEOTIDE SEQUENCE</scope>
    <source>
        <strain evidence="10">PMI_201</strain>
    </source>
</reference>
<dbReference type="InterPro" id="IPR052202">
    <property type="entry name" value="Yeast_MetPath_Reg"/>
</dbReference>
<keyword evidence="3" id="KW-0862">Zinc</keyword>
<dbReference type="GO" id="GO:0008270">
    <property type="term" value="F:zinc ion binding"/>
    <property type="evidence" value="ECO:0007669"/>
    <property type="project" value="InterPro"/>
</dbReference>
<dbReference type="EMBL" id="JAJTJA010000008">
    <property type="protein sequence ID" value="KAH8695479.1"/>
    <property type="molecule type" value="Genomic_DNA"/>
</dbReference>
<evidence type="ECO:0000256" key="7">
    <source>
        <dbReference type="ARBA" id="ARBA00023242"/>
    </source>
</evidence>
<comment type="subcellular location">
    <subcellularLocation>
        <location evidence="1">Nucleus</location>
    </subcellularLocation>
</comment>
<evidence type="ECO:0000256" key="8">
    <source>
        <dbReference type="SAM" id="MobiDB-lite"/>
    </source>
</evidence>
<keyword evidence="4" id="KW-0805">Transcription regulation</keyword>
<comment type="caution">
    <text evidence="10">The sequence shown here is derived from an EMBL/GenBank/DDBJ whole genome shotgun (WGS) entry which is preliminary data.</text>
</comment>
<evidence type="ECO:0000256" key="3">
    <source>
        <dbReference type="ARBA" id="ARBA00022833"/>
    </source>
</evidence>
<dbReference type="GO" id="GO:0006351">
    <property type="term" value="P:DNA-templated transcription"/>
    <property type="evidence" value="ECO:0007669"/>
    <property type="project" value="InterPro"/>
</dbReference>
<keyword evidence="6" id="KW-0804">Transcription</keyword>
<protein>
    <recommendedName>
        <fullName evidence="9">Xylanolytic transcriptional activator regulatory domain-containing protein</fullName>
    </recommendedName>
</protein>
<dbReference type="SMART" id="SM00906">
    <property type="entry name" value="Fungal_trans"/>
    <property type="match status" value="1"/>
</dbReference>
<organism evidence="10 11">
    <name type="scientific">Talaromyces proteolyticus</name>
    <dbReference type="NCBI Taxonomy" id="1131652"/>
    <lineage>
        <taxon>Eukaryota</taxon>
        <taxon>Fungi</taxon>
        <taxon>Dikarya</taxon>
        <taxon>Ascomycota</taxon>
        <taxon>Pezizomycotina</taxon>
        <taxon>Eurotiomycetes</taxon>
        <taxon>Eurotiomycetidae</taxon>
        <taxon>Eurotiales</taxon>
        <taxon>Trichocomaceae</taxon>
        <taxon>Talaromyces</taxon>
        <taxon>Talaromyces sect. Bacilispori</taxon>
    </lineage>
</organism>
<sequence length="727" mass="80063">MSSTTHQGRWDRALTLRRDRRIPSCSKCARAGVTCIDVDNLGSGAGMPRAALTDALARVEWLEDLVRKRLPDIDLNEPIHGSKTWPTPPAKRRNTGTQAEDDGSLLVEAQPAAFDLGLISSNLCVPRLNYFGASSGSLFTRLLRSNKGGNHALSNLPTPTNLDDSAPLDGVVPPVHGGSCPEPARILALVDELRTILPPRDECDRLVRMFLFHYHPIYPILHWPSLYALVAALYSSIEPSSVSSLQANGWPAHVAPFSYNGELACVDSEDVSPISLPTAAAILLSVLSAASYLQAHNIRFGPDPRRYDDKAFALTSTALAEISLPSVQLVVLSVIQGFLSQRSGNSWVLLNLGMAYAIDMGIHRNTSLSGRFSVLTFQMRRRSFFCLYRLNRLISAIQGRPLSFHDDTLDLTMPEVFPSPGDEVSESDQAHLSYSITRFRWACLVSEIKQKLYQISSSKLSESSRSSIQSDVHARLDAWLVEVQQSVESISKPNTSPLLIKARIDYHYAVALLYQPSLACPRPDTTALRHCFESATERVHLFWSLYEEKGLILSWPTAQGISLAGTTLAYCVCASEEILASLSFAKLSADLRLCSSLLTLGGEWWESARRGSKNFHRLANLTMDALFNRGEHAPNGIETRNQANQSNVDILTIPSTSSTDAEAEINVEDMLYSFLQSGFSLTDMPGDLSPDAFVSRTETDWDNLLQTDYQSSDNLGNFNLGLFEPPA</sequence>